<protein>
    <recommendedName>
        <fullName evidence="5">Exocyst complex component Sec8</fullName>
    </recommendedName>
</protein>
<dbReference type="KEGG" id="cpoc:100718848"/>
<dbReference type="GO" id="GO:0005902">
    <property type="term" value="C:microvillus"/>
    <property type="evidence" value="ECO:0007669"/>
    <property type="project" value="Ensembl"/>
</dbReference>
<evidence type="ECO:0000256" key="7">
    <source>
        <dbReference type="SAM" id="MobiDB-lite"/>
    </source>
</evidence>
<dbReference type="Pfam" id="PF20652">
    <property type="entry name" value="Sec8_C"/>
    <property type="match status" value="1"/>
</dbReference>
<reference evidence="10" key="3">
    <citation type="submission" date="2025-09" db="UniProtKB">
        <authorList>
            <consortium name="Ensembl"/>
        </authorList>
    </citation>
    <scope>IDENTIFICATION</scope>
    <source>
        <strain evidence="10">2N</strain>
    </source>
</reference>
<dbReference type="VEuPathDB" id="HostDB:ENSCPOG00000036022"/>
<dbReference type="EMBL" id="AAKN02039179">
    <property type="status" value="NOT_ANNOTATED_CDS"/>
    <property type="molecule type" value="Genomic_DNA"/>
</dbReference>
<dbReference type="GO" id="GO:0090522">
    <property type="term" value="P:vesicle tethering involved in exocytosis"/>
    <property type="evidence" value="ECO:0007669"/>
    <property type="project" value="UniProtKB-UniRule"/>
</dbReference>
<evidence type="ECO:0000256" key="3">
    <source>
        <dbReference type="ARBA" id="ARBA00022483"/>
    </source>
</evidence>
<dbReference type="GO" id="GO:0000145">
    <property type="term" value="C:exocyst"/>
    <property type="evidence" value="ECO:0007669"/>
    <property type="project" value="UniProtKB-UniRule"/>
</dbReference>
<dbReference type="CTD" id="60412"/>
<dbReference type="GO" id="GO:0048341">
    <property type="term" value="P:paraxial mesoderm formation"/>
    <property type="evidence" value="ECO:0007669"/>
    <property type="project" value="Ensembl"/>
</dbReference>
<reference evidence="11" key="1">
    <citation type="journal article" date="2011" name="Nature">
        <title>A high-resolution map of human evolutionary constraint using 29 mammals.</title>
        <authorList>
            <person name="Lindblad-Toh K."/>
            <person name="Garber M."/>
            <person name="Zuk O."/>
            <person name="Lin M.F."/>
            <person name="Parker B.J."/>
            <person name="Washietl S."/>
            <person name="Kheradpour P."/>
            <person name="Ernst J."/>
            <person name="Jordan G."/>
            <person name="Mauceli E."/>
            <person name="Ward L.D."/>
            <person name="Lowe C.B."/>
            <person name="Holloway A.K."/>
            <person name="Clamp M."/>
            <person name="Gnerre S."/>
            <person name="Alfoldi J."/>
            <person name="Beal K."/>
            <person name="Chang J."/>
            <person name="Clawson H."/>
            <person name="Cuff J."/>
            <person name="Di Palma F."/>
            <person name="Fitzgerald S."/>
            <person name="Flicek P."/>
            <person name="Guttman M."/>
            <person name="Hubisz M.J."/>
            <person name="Jaffe D.B."/>
            <person name="Jungreis I."/>
            <person name="Kent W.J."/>
            <person name="Kostka D."/>
            <person name="Lara M."/>
            <person name="Martins A.L."/>
            <person name="Massingham T."/>
            <person name="Moltke I."/>
            <person name="Raney B.J."/>
            <person name="Rasmussen M.D."/>
            <person name="Robinson J."/>
            <person name="Stark A."/>
            <person name="Vilella A.J."/>
            <person name="Wen J."/>
            <person name="Xie X."/>
            <person name="Zody M.C."/>
            <person name="Baldwin J."/>
            <person name="Bloom T."/>
            <person name="Chin C.W."/>
            <person name="Heiman D."/>
            <person name="Nicol R."/>
            <person name="Nusbaum C."/>
            <person name="Young S."/>
            <person name="Wilkinson J."/>
            <person name="Worley K.C."/>
            <person name="Kovar C.L."/>
            <person name="Muzny D.M."/>
            <person name="Gibbs R.A."/>
            <person name="Cree A."/>
            <person name="Dihn H.H."/>
            <person name="Fowler G."/>
            <person name="Jhangiani S."/>
            <person name="Joshi V."/>
            <person name="Lee S."/>
            <person name="Lewis L.R."/>
            <person name="Nazareth L.V."/>
            <person name="Okwuonu G."/>
            <person name="Santibanez J."/>
            <person name="Warren W.C."/>
            <person name="Mardis E.R."/>
            <person name="Weinstock G.M."/>
            <person name="Wilson R.K."/>
            <person name="Delehaunty K."/>
            <person name="Dooling D."/>
            <person name="Fronik C."/>
            <person name="Fulton L."/>
            <person name="Fulton B."/>
            <person name="Graves T."/>
            <person name="Minx P."/>
            <person name="Sodergren E."/>
            <person name="Birney E."/>
            <person name="Margulies E.H."/>
            <person name="Herrero J."/>
            <person name="Green E.D."/>
            <person name="Haussler D."/>
            <person name="Siepel A."/>
            <person name="Goldman N."/>
            <person name="Pollard K.S."/>
            <person name="Pedersen J.S."/>
            <person name="Lander E.S."/>
            <person name="Kellis M."/>
        </authorList>
    </citation>
    <scope>NUCLEOTIDE SEQUENCE [LARGE SCALE GENOMIC DNA]</scope>
    <source>
        <strain evidence="11">2N</strain>
    </source>
</reference>
<evidence type="ECO:0000256" key="5">
    <source>
        <dbReference type="RuleBase" id="RU367079"/>
    </source>
</evidence>
<dbReference type="FunCoup" id="A0A286X7K4">
    <property type="interactions" value="2668"/>
</dbReference>
<keyword evidence="4 5" id="KW-0653">Protein transport</keyword>
<keyword evidence="2 5" id="KW-0813">Transport</keyword>
<name>A0A286X7K4_CAVPO</name>
<dbReference type="Bgee" id="ENSCPOG00000036022">
    <property type="expression patterns" value="Expressed in heart left ventricle and 12 other cell types or tissues"/>
</dbReference>
<dbReference type="PANTHER" id="PTHR14146:SF0">
    <property type="entry name" value="EXOCYST COMPLEX COMPONENT 4"/>
    <property type="match status" value="1"/>
</dbReference>
<dbReference type="GO" id="GO:0035748">
    <property type="term" value="C:myelin sheath abaxonal region"/>
    <property type="evidence" value="ECO:0007669"/>
    <property type="project" value="Ensembl"/>
</dbReference>
<dbReference type="STRING" id="10141.ENSCPOP00000021402"/>
<dbReference type="OMA" id="HMEVRCR"/>
<keyword evidence="6" id="KW-0175">Coiled coil</keyword>
<dbReference type="InterPro" id="IPR007191">
    <property type="entry name" value="Sec8_exocyst_N"/>
</dbReference>
<dbReference type="EMBL" id="AAKN02039174">
    <property type="status" value="NOT_ANNOTATED_CDS"/>
    <property type="molecule type" value="Genomic_DNA"/>
</dbReference>
<dbReference type="GO" id="GO:0032584">
    <property type="term" value="C:growth cone membrane"/>
    <property type="evidence" value="ECO:0007669"/>
    <property type="project" value="Ensembl"/>
</dbReference>
<dbReference type="GO" id="GO:0045202">
    <property type="term" value="C:synapse"/>
    <property type="evidence" value="ECO:0007669"/>
    <property type="project" value="TreeGrafter"/>
</dbReference>
<dbReference type="InterPro" id="IPR048630">
    <property type="entry name" value="Sec8_M"/>
</dbReference>
<reference evidence="10" key="2">
    <citation type="submission" date="2025-08" db="UniProtKB">
        <authorList>
            <consortium name="Ensembl"/>
        </authorList>
    </citation>
    <scope>IDENTIFICATION</scope>
    <source>
        <strain evidence="10">2N</strain>
    </source>
</reference>
<dbReference type="InterPro" id="IPR039682">
    <property type="entry name" value="Sec8/EXOC4"/>
</dbReference>
<proteinExistence type="inferred from homology"/>
<dbReference type="InParanoid" id="A0A286X7K4"/>
<accession>A0A286X7K4</accession>
<evidence type="ECO:0000256" key="1">
    <source>
        <dbReference type="ARBA" id="ARBA00010470"/>
    </source>
</evidence>
<dbReference type="EMBL" id="AAKN02039172">
    <property type="status" value="NOT_ANNOTATED_CDS"/>
    <property type="molecule type" value="Genomic_DNA"/>
</dbReference>
<dbReference type="EMBL" id="AAKN02039170">
    <property type="status" value="NOT_ANNOTATED_CDS"/>
    <property type="molecule type" value="Genomic_DNA"/>
</dbReference>
<keyword evidence="3 5" id="KW-0268">Exocytosis</keyword>
<comment type="similarity">
    <text evidence="1 5">Belongs to the SEC8 family.</text>
</comment>
<evidence type="ECO:0000313" key="10">
    <source>
        <dbReference type="Ensembl" id="ENSCPOP00000021402.1"/>
    </source>
</evidence>
<dbReference type="GO" id="GO:0030165">
    <property type="term" value="F:PDZ domain binding"/>
    <property type="evidence" value="ECO:0007669"/>
    <property type="project" value="Ensembl"/>
</dbReference>
<comment type="function">
    <text evidence="5">Component of the exocyst complex involved in the docking of exocytic vesicles with fusion sites on the plasma membrane.</text>
</comment>
<dbReference type="GeneID" id="100718848"/>
<gene>
    <name evidence="10" type="primary">EXOC4</name>
</gene>
<organism evidence="10 11">
    <name type="scientific">Cavia porcellus</name>
    <name type="common">Guinea pig</name>
    <dbReference type="NCBI Taxonomy" id="10141"/>
    <lineage>
        <taxon>Eukaryota</taxon>
        <taxon>Metazoa</taxon>
        <taxon>Chordata</taxon>
        <taxon>Craniata</taxon>
        <taxon>Vertebrata</taxon>
        <taxon>Euteleostomi</taxon>
        <taxon>Mammalia</taxon>
        <taxon>Eutheria</taxon>
        <taxon>Euarchontoglires</taxon>
        <taxon>Glires</taxon>
        <taxon>Rodentia</taxon>
        <taxon>Hystricomorpha</taxon>
        <taxon>Caviidae</taxon>
        <taxon>Cavia</taxon>
    </lineage>
</organism>
<dbReference type="PANTHER" id="PTHR14146">
    <property type="entry name" value="EXOCYST COMPLEX COMPONENT 4"/>
    <property type="match status" value="1"/>
</dbReference>
<dbReference type="GO" id="GO:0006904">
    <property type="term" value="P:vesicle docking involved in exocytosis"/>
    <property type="evidence" value="ECO:0007669"/>
    <property type="project" value="InterPro"/>
</dbReference>
<evidence type="ECO:0000259" key="9">
    <source>
        <dbReference type="Pfam" id="PF20652"/>
    </source>
</evidence>
<evidence type="ECO:0000256" key="4">
    <source>
        <dbReference type="ARBA" id="ARBA00022927"/>
    </source>
</evidence>
<dbReference type="EMBL" id="AAKN02039177">
    <property type="status" value="NOT_ANNOTATED_CDS"/>
    <property type="molecule type" value="Genomic_DNA"/>
</dbReference>
<dbReference type="EMBL" id="AAKN02039173">
    <property type="status" value="NOT_ANNOTATED_CDS"/>
    <property type="molecule type" value="Genomic_DNA"/>
</dbReference>
<evidence type="ECO:0000256" key="6">
    <source>
        <dbReference type="SAM" id="Coils"/>
    </source>
</evidence>
<dbReference type="Pfam" id="PF04048">
    <property type="entry name" value="Sec8_N"/>
    <property type="match status" value="1"/>
</dbReference>
<evidence type="ECO:0000256" key="2">
    <source>
        <dbReference type="ARBA" id="ARBA00022448"/>
    </source>
</evidence>
<feature type="domain" description="Exocyst complex component Sec8 N-terminal" evidence="8">
    <location>
        <begin position="45"/>
        <end position="143"/>
    </location>
</feature>
<evidence type="ECO:0000259" key="8">
    <source>
        <dbReference type="Pfam" id="PF04048"/>
    </source>
</evidence>
<feature type="domain" description="Exocyst complex component Sec8 middle helical bundle" evidence="9">
    <location>
        <begin position="272"/>
        <end position="504"/>
    </location>
</feature>
<dbReference type="GO" id="GO:0006893">
    <property type="term" value="P:Golgi to plasma membrane transport"/>
    <property type="evidence" value="ECO:0007669"/>
    <property type="project" value="TreeGrafter"/>
</dbReference>
<dbReference type="GO" id="GO:0005813">
    <property type="term" value="C:centrosome"/>
    <property type="evidence" value="ECO:0007669"/>
    <property type="project" value="Ensembl"/>
</dbReference>
<dbReference type="EMBL" id="AAKN02039175">
    <property type="status" value="NOT_ANNOTATED_CDS"/>
    <property type="molecule type" value="Genomic_DNA"/>
</dbReference>
<dbReference type="EMBL" id="AAKN02039178">
    <property type="status" value="NOT_ANNOTATED_CDS"/>
    <property type="molecule type" value="Genomic_DNA"/>
</dbReference>
<dbReference type="Proteomes" id="UP000005447">
    <property type="component" value="Unassembled WGS sequence"/>
</dbReference>
<keyword evidence="11" id="KW-1185">Reference proteome</keyword>
<dbReference type="GO" id="GO:0007268">
    <property type="term" value="P:chemical synaptic transmission"/>
    <property type="evidence" value="ECO:0007669"/>
    <property type="project" value="TreeGrafter"/>
</dbReference>
<dbReference type="AlphaFoldDB" id="A0A286X7K4"/>
<evidence type="ECO:0000313" key="11">
    <source>
        <dbReference type="Proteomes" id="UP000005447"/>
    </source>
</evidence>
<dbReference type="OrthoDB" id="272977at2759"/>
<feature type="coiled-coil region" evidence="6">
    <location>
        <begin position="37"/>
        <end position="96"/>
    </location>
</feature>
<dbReference type="Ensembl" id="ENSCPOT00000043696.1">
    <property type="protein sequence ID" value="ENSCPOP00000021402.1"/>
    <property type="gene ID" value="ENSCPOG00000036022.1"/>
</dbReference>
<sequence>MAAEAAGGKYRSTVNKSKDPSGLLISVIRTLSTSDDVEDRENEKGRLEEAYEKCDRDLDELIVQHYTELTTAIRTYQSITERITNSRNKIKQVKENLLSCKMLLHCKRDELRKLWIEGIEHKHVLNLLDEIENIKQVPQKLEQCMASKHYLSATDMLVSAVESLEGPLLQVEGLSDLRLELHSKKMNLHLVLIDELHRHLYIKSTSRVVQSNKEKRKMSSHVKDTSPGPLIDVTNLPTPRKFLDAAQYSAAGSSVVRDINLQDIKEDLELDPEENSTLFMGILIKGLAKLKKIPETVKAIKERLEQELKQIVKRSTTQVADSGYQRVENLTVENQPRLLLELLELLFDKFNAVASAHSVVLGYLQDAVGIPPTQQEEIKLYDMADVWVKIQDVLQMLLTEYLDMKNTRTASEPSAQLSYASTGREFAAFFAKKKPQRPKNSLFKFESSSHAISMSAYLREQRRELYSRSGELQGGPDDNLIEGGGTKFVCKPGARNITVIFHPLLRFIQEIEHAMGLGPAKQCPLREFLTVYIKNIFLNQVLAEINKEIEGVTKTSDPLKILANADTMKVLGVQRPLLQSTIIVEKTVQDLMNLMHDLSAYSDQFLNMVCVKLQEYKDTCSAAYRGIVQSEEKLVISASWAKDDDISRLLKSLPNWINMAQPKQLRPKREEEEDFIRAAFGKESEVLIGNLGDKLIPPQDILRDVSDLKALANMHESLEWLAGRMKSAFSNLSTSQTLSPAQESHVNMDLPPVSEQIMQTLSELAKSFQDMADRCLLVLHLEVRVHCFHYLIPLAKEGNYAIVANVESMDYDPLVVKLNKDISAIEEAMSASLQQHKFQYIFEGLGHLISCILINGAQYFRRISESGIKKMCRNIFVLQQNLTNITMSREADLDFARQYYEMLYNTADELLNLVVDQGVKYTELEYIHALTLLHRSQTGVGDQTTQNMRLQRLKEIICEQAAIKQATKDKKITTV</sequence>
<dbReference type="GO" id="GO:0071806">
    <property type="term" value="P:protein transmembrane transport"/>
    <property type="evidence" value="ECO:0007669"/>
    <property type="project" value="Ensembl"/>
</dbReference>
<dbReference type="EMBL" id="AAKN02039171">
    <property type="status" value="NOT_ANNOTATED_CDS"/>
    <property type="molecule type" value="Genomic_DNA"/>
</dbReference>
<dbReference type="EMBL" id="AAKN02039176">
    <property type="status" value="NOT_ANNOTATED_CDS"/>
    <property type="molecule type" value="Genomic_DNA"/>
</dbReference>
<dbReference type="GeneTree" id="ENSGT00390000001439"/>
<dbReference type="GO" id="GO:0006612">
    <property type="term" value="P:protein targeting to membrane"/>
    <property type="evidence" value="ECO:0007669"/>
    <property type="project" value="UniProtKB-UniRule"/>
</dbReference>
<feature type="region of interest" description="Disordered" evidence="7">
    <location>
        <begin position="212"/>
        <end position="231"/>
    </location>
</feature>